<evidence type="ECO:0000259" key="3">
    <source>
        <dbReference type="PROSITE" id="PS50887"/>
    </source>
</evidence>
<proteinExistence type="predicted"/>
<dbReference type="Gene3D" id="3.30.70.270">
    <property type="match status" value="1"/>
</dbReference>
<dbReference type="OrthoDB" id="7251575at2"/>
<evidence type="ECO:0000259" key="1">
    <source>
        <dbReference type="PROSITE" id="PS50883"/>
    </source>
</evidence>
<organism evidence="4 5">
    <name type="scientific">Muricoccus nepalensis</name>
    <dbReference type="NCBI Taxonomy" id="1854500"/>
    <lineage>
        <taxon>Bacteria</taxon>
        <taxon>Pseudomonadati</taxon>
        <taxon>Pseudomonadota</taxon>
        <taxon>Alphaproteobacteria</taxon>
        <taxon>Acetobacterales</taxon>
        <taxon>Roseomonadaceae</taxon>
        <taxon>Muricoccus</taxon>
    </lineage>
</organism>
<dbReference type="PANTHER" id="PTHR44757:SF2">
    <property type="entry name" value="BIOFILM ARCHITECTURE MAINTENANCE PROTEIN MBAA"/>
    <property type="match status" value="1"/>
</dbReference>
<reference evidence="4 5" key="1">
    <citation type="journal article" date="2019" name="Environ. Microbiol.">
        <title>Species interactions and distinct microbial communities in high Arctic permafrost affected cryosols are associated with the CH4 and CO2 gas fluxes.</title>
        <authorList>
            <person name="Altshuler I."/>
            <person name="Hamel J."/>
            <person name="Turney S."/>
            <person name="Magnuson E."/>
            <person name="Levesque R."/>
            <person name="Greer C."/>
            <person name="Whyte L.G."/>
        </authorList>
    </citation>
    <scope>NUCLEOTIDE SEQUENCE [LARGE SCALE GENOMIC DNA]</scope>
    <source>
        <strain evidence="4 5">S9.3B</strain>
    </source>
</reference>
<dbReference type="Gene3D" id="6.10.340.10">
    <property type="match status" value="1"/>
</dbReference>
<dbReference type="Proteomes" id="UP000317078">
    <property type="component" value="Unassembled WGS sequence"/>
</dbReference>
<dbReference type="CDD" id="cd01949">
    <property type="entry name" value="GGDEF"/>
    <property type="match status" value="1"/>
</dbReference>
<dbReference type="InterPro" id="IPR029787">
    <property type="entry name" value="Nucleotide_cyclase"/>
</dbReference>
<accession>A0A502GJZ9</accession>
<dbReference type="PROSITE" id="PS50885">
    <property type="entry name" value="HAMP"/>
    <property type="match status" value="1"/>
</dbReference>
<name>A0A502GJZ9_9PROT</name>
<keyword evidence="5" id="KW-1185">Reference proteome</keyword>
<dbReference type="InterPro" id="IPR003660">
    <property type="entry name" value="HAMP_dom"/>
</dbReference>
<dbReference type="EMBL" id="RCZP01000001">
    <property type="protein sequence ID" value="TPG61306.1"/>
    <property type="molecule type" value="Genomic_DNA"/>
</dbReference>
<dbReference type="InterPro" id="IPR001633">
    <property type="entry name" value="EAL_dom"/>
</dbReference>
<dbReference type="CDD" id="cd01948">
    <property type="entry name" value="EAL"/>
    <property type="match status" value="1"/>
</dbReference>
<evidence type="ECO:0000313" key="5">
    <source>
        <dbReference type="Proteomes" id="UP000317078"/>
    </source>
</evidence>
<dbReference type="Gene3D" id="3.20.20.450">
    <property type="entry name" value="EAL domain"/>
    <property type="match status" value="1"/>
</dbReference>
<dbReference type="SMART" id="SM00052">
    <property type="entry name" value="EAL"/>
    <property type="match status" value="1"/>
</dbReference>
<dbReference type="PROSITE" id="PS50887">
    <property type="entry name" value="GGDEF"/>
    <property type="match status" value="1"/>
</dbReference>
<comment type="caution">
    <text evidence="4">The sequence shown here is derived from an EMBL/GenBank/DDBJ whole genome shotgun (WGS) entry which is preliminary data.</text>
</comment>
<dbReference type="InterPro" id="IPR000160">
    <property type="entry name" value="GGDEF_dom"/>
</dbReference>
<dbReference type="PROSITE" id="PS50883">
    <property type="entry name" value="EAL"/>
    <property type="match status" value="1"/>
</dbReference>
<dbReference type="NCBIfam" id="TIGR00254">
    <property type="entry name" value="GGDEF"/>
    <property type="match status" value="1"/>
</dbReference>
<dbReference type="SUPFAM" id="SSF141868">
    <property type="entry name" value="EAL domain-like"/>
    <property type="match status" value="1"/>
</dbReference>
<dbReference type="RefSeq" id="WP_140881034.1">
    <property type="nucleotide sequence ID" value="NZ_RCZP01000001.1"/>
</dbReference>
<dbReference type="PANTHER" id="PTHR44757">
    <property type="entry name" value="DIGUANYLATE CYCLASE DGCP"/>
    <property type="match status" value="1"/>
</dbReference>
<evidence type="ECO:0000259" key="2">
    <source>
        <dbReference type="PROSITE" id="PS50885"/>
    </source>
</evidence>
<dbReference type="InterPro" id="IPR043128">
    <property type="entry name" value="Rev_trsase/Diguanyl_cyclase"/>
</dbReference>
<dbReference type="InterPro" id="IPR035919">
    <property type="entry name" value="EAL_sf"/>
</dbReference>
<feature type="domain" description="EAL" evidence="1">
    <location>
        <begin position="527"/>
        <end position="776"/>
    </location>
</feature>
<gene>
    <name evidence="4" type="ORF">EAH89_01770</name>
</gene>
<sequence length="780" mass="82324">MILLSAAPSVVCVLALLASVHWLMHDLHGGIGERLLHSSGARLGAELEETRARVEGLSRMLGRDAGLREALAAADSPRAPVTTGEALARLLAELRRTEPMLRSIEAVVTPPAGTARSWRAAEACPLADGSDCARPEFLVAQSEVAFGLPGGARAALRLAAFLDDTLAERLVGREGGGMLLVAGREVRSASLAGTGDALGAGAPAWALAALAEERAGAGPIEAGGRRWTGAVVPLPGIGEAAPVAPRLAALLLVPHELADSEVDRNLGFIAQAVAVFLLLLTLGAVAAARRIGGIMTGLTEALRRLGRGDLSVTIPPPPKGAATEIIDLIEACSSFRDTAAERSRLSERLRWLANFDGLTGLPNRALMGDRLELAFASARRDGTGLVVLAMDLDRFKEVNDTLGHAAGDEVLRVVAGRLRGCLRSTDTLARVGGDEFVLVAPGLDGEAGLTLLAARLLAAMEEPVPVGTESRAVGLSIGAAVLPTQGFGNRPEALLQDADLALYQAKADGGGCLRVFEPGMDEKLRTRRALTADLRQAVERQELTILFQPQVSTATRRIKGAEALLRWYHPTRGLIGPDTFIPLAEETGLIVPIGAWVLEEACQIARGWQGLNLAVNVSPIQVRQVGFVATVERALAHSGLPPERLELEITEAAMLANTADTLAVLSRLRSLGVRLAMDDFGTGYSSLATLQRFRFDKIKVDRSFIRHVENDPKAIALLRAVIAMGSALDVITNAEGVEDEGQLSMLRAEGCEEAQGFLFGRPMSAAEFQVQAGLQDVQAA</sequence>
<dbReference type="InterPro" id="IPR052155">
    <property type="entry name" value="Biofilm_reg_signaling"/>
</dbReference>
<feature type="domain" description="HAMP" evidence="2">
    <location>
        <begin position="289"/>
        <end position="344"/>
    </location>
</feature>
<evidence type="ECO:0000313" key="4">
    <source>
        <dbReference type="EMBL" id="TPG61306.1"/>
    </source>
</evidence>
<feature type="domain" description="GGDEF" evidence="3">
    <location>
        <begin position="383"/>
        <end position="518"/>
    </location>
</feature>
<dbReference type="GO" id="GO:0016020">
    <property type="term" value="C:membrane"/>
    <property type="evidence" value="ECO:0007669"/>
    <property type="project" value="InterPro"/>
</dbReference>
<dbReference type="SMART" id="SM00267">
    <property type="entry name" value="GGDEF"/>
    <property type="match status" value="1"/>
</dbReference>
<protein>
    <submittedName>
        <fullName evidence="4">EAL domain-containing protein</fullName>
    </submittedName>
</protein>
<dbReference type="Pfam" id="PF00990">
    <property type="entry name" value="GGDEF"/>
    <property type="match status" value="1"/>
</dbReference>
<dbReference type="Pfam" id="PF00563">
    <property type="entry name" value="EAL"/>
    <property type="match status" value="1"/>
</dbReference>
<dbReference type="GO" id="GO:0007165">
    <property type="term" value="P:signal transduction"/>
    <property type="evidence" value="ECO:0007669"/>
    <property type="project" value="InterPro"/>
</dbReference>
<dbReference type="AlphaFoldDB" id="A0A502GJZ9"/>
<dbReference type="SUPFAM" id="SSF55073">
    <property type="entry name" value="Nucleotide cyclase"/>
    <property type="match status" value="1"/>
</dbReference>